<feature type="compositionally biased region" description="Basic and acidic residues" evidence="1">
    <location>
        <begin position="8"/>
        <end position="29"/>
    </location>
</feature>
<dbReference type="KEGG" id="epi:Q3V30_18010"/>
<keyword evidence="3" id="KW-1185">Reference proteome</keyword>
<dbReference type="EMBL" id="CP132353">
    <property type="protein sequence ID" value="WLS78333.1"/>
    <property type="molecule type" value="Genomic_DNA"/>
</dbReference>
<evidence type="ECO:0000313" key="2">
    <source>
        <dbReference type="EMBL" id="WLS78333.1"/>
    </source>
</evidence>
<accession>A0AA50HKH8</accession>
<dbReference type="Gene3D" id="3.30.1460.10">
    <property type="match status" value="1"/>
</dbReference>
<proteinExistence type="predicted"/>
<dbReference type="Proteomes" id="UP001228139">
    <property type="component" value="Chromosome"/>
</dbReference>
<reference evidence="2 3" key="1">
    <citation type="submission" date="2023-07" db="EMBL/GenBank/DDBJ databases">
        <title>Pathogenic bacteria of pear tree diseases.</title>
        <authorList>
            <person name="Zhang Z."/>
            <person name="He L."/>
            <person name="Huang R."/>
        </authorList>
    </citation>
    <scope>NUCLEOTIDE SEQUENCE [LARGE SCALE GENOMIC DNA]</scope>
    <source>
        <strain evidence="2 3">DE2</strain>
    </source>
</reference>
<dbReference type="AlphaFoldDB" id="A0AA50HKH8"/>
<evidence type="ECO:0000313" key="3">
    <source>
        <dbReference type="Proteomes" id="UP001228139"/>
    </source>
</evidence>
<name>A0AA50HKH8_9GAMM</name>
<feature type="region of interest" description="Disordered" evidence="1">
    <location>
        <begin position="1"/>
        <end position="30"/>
    </location>
</feature>
<organism evidence="2 3">
    <name type="scientific">Erwinia pyri</name>
    <dbReference type="NCBI Taxonomy" id="3062598"/>
    <lineage>
        <taxon>Bacteria</taxon>
        <taxon>Pseudomonadati</taxon>
        <taxon>Pseudomonadota</taxon>
        <taxon>Gammaproteobacteria</taxon>
        <taxon>Enterobacterales</taxon>
        <taxon>Erwiniaceae</taxon>
        <taxon>Erwinia</taxon>
    </lineage>
</organism>
<evidence type="ECO:0000256" key="1">
    <source>
        <dbReference type="SAM" id="MobiDB-lite"/>
    </source>
</evidence>
<dbReference type="CDD" id="cd16364">
    <property type="entry name" value="T3SC_I-like"/>
    <property type="match status" value="1"/>
</dbReference>
<sequence>MDQQGLERTIRDRMWQASHQQDENTRAGDWHNPLPESAREWLIAAAAQFGVDEAQQQQFAASGVIRLDALHIILICQSEAPVPMWLAVGILPAPDALHPEVWQEALLRANDVAMAMNGISLALDRQGSALLTRPLAFDLPDQPDALASVMNDFNSLASSLIDLLLSLGQPPAVAPEEALPLPGWIAGWQQQLTERMDALAREAITTNWHYPLLQQTFALLDLSQESYLLDGCFCKLSFPERPVSVLADGDQRHLLISAPLDLAITPGDEQRHYLAANHELRLFTHCSLALCGESICLVSRWDSLGLTAADFASWLADFMTLTVAFDRRHQSAA</sequence>
<protein>
    <submittedName>
        <fullName evidence="2">Type III secretion system chaperone</fullName>
    </submittedName>
</protein>
<dbReference type="RefSeq" id="WP_306208094.1">
    <property type="nucleotide sequence ID" value="NZ_CP132353.1"/>
</dbReference>
<gene>
    <name evidence="2" type="ORF">Q3V30_18010</name>
</gene>